<dbReference type="InterPro" id="IPR052893">
    <property type="entry name" value="TCS_response_regulator"/>
</dbReference>
<dbReference type="OrthoDB" id="9785718at2"/>
<name>A0A1W1UNZ1_9DEIO</name>
<keyword evidence="1" id="KW-0597">Phosphoprotein</keyword>
<proteinExistence type="predicted"/>
<dbReference type="GO" id="GO:0003677">
    <property type="term" value="F:DNA binding"/>
    <property type="evidence" value="ECO:0007669"/>
    <property type="project" value="UniProtKB-KW"/>
</dbReference>
<dbReference type="CDD" id="cd17557">
    <property type="entry name" value="REC_Rcp-like"/>
    <property type="match status" value="1"/>
</dbReference>
<accession>A0A1W1UNZ1</accession>
<protein>
    <submittedName>
        <fullName evidence="3">Response regulator containing a CheY-like receiver domain and an HTH DNA-binding domain</fullName>
    </submittedName>
</protein>
<dbReference type="Proteomes" id="UP000192582">
    <property type="component" value="Unassembled WGS sequence"/>
</dbReference>
<gene>
    <name evidence="3" type="ORF">SAMN00790413_04058</name>
</gene>
<dbReference type="PROSITE" id="PS50110">
    <property type="entry name" value="RESPONSE_REGULATORY"/>
    <property type="match status" value="1"/>
</dbReference>
<dbReference type="RefSeq" id="WP_084046209.1">
    <property type="nucleotide sequence ID" value="NZ_FWWU01000006.1"/>
</dbReference>
<reference evidence="3 4" key="1">
    <citation type="submission" date="2017-04" db="EMBL/GenBank/DDBJ databases">
        <authorList>
            <person name="Afonso C.L."/>
            <person name="Miller P.J."/>
            <person name="Scott M.A."/>
            <person name="Spackman E."/>
            <person name="Goraichik I."/>
            <person name="Dimitrov K.M."/>
            <person name="Suarez D.L."/>
            <person name="Swayne D.E."/>
        </authorList>
    </citation>
    <scope>NUCLEOTIDE SEQUENCE [LARGE SCALE GENOMIC DNA]</scope>
    <source>
        <strain evidence="3 4">KR-140</strain>
    </source>
</reference>
<keyword evidence="3" id="KW-0238">DNA-binding</keyword>
<sequence>MALPFHYLLIDDSPHDQLLAQEAFDHLCPECVLTCVSTGREALDLLARQRFEPDVVLLDVNMPGMNGFEVLETLKKDPRLSRIPVVMLSTSRSKGDVRKAYTLHASSYLVKSASFEEFVRQIDNFLKYWQAVEFDHRELRDNPPQSQERKNTD</sequence>
<dbReference type="Gene3D" id="3.40.50.2300">
    <property type="match status" value="1"/>
</dbReference>
<dbReference type="SMART" id="SM00448">
    <property type="entry name" value="REC"/>
    <property type="match status" value="1"/>
</dbReference>
<evidence type="ECO:0000313" key="4">
    <source>
        <dbReference type="Proteomes" id="UP000192582"/>
    </source>
</evidence>
<feature type="modified residue" description="4-aspartylphosphate" evidence="1">
    <location>
        <position position="59"/>
    </location>
</feature>
<evidence type="ECO:0000313" key="3">
    <source>
        <dbReference type="EMBL" id="SMB82551.1"/>
    </source>
</evidence>
<dbReference type="SUPFAM" id="SSF52172">
    <property type="entry name" value="CheY-like"/>
    <property type="match status" value="1"/>
</dbReference>
<feature type="domain" description="Response regulatory" evidence="2">
    <location>
        <begin position="6"/>
        <end position="126"/>
    </location>
</feature>
<keyword evidence="4" id="KW-1185">Reference proteome</keyword>
<dbReference type="PANTHER" id="PTHR44520">
    <property type="entry name" value="RESPONSE REGULATOR RCP1-RELATED"/>
    <property type="match status" value="1"/>
</dbReference>
<dbReference type="EMBL" id="FWWU01000006">
    <property type="protein sequence ID" value="SMB82551.1"/>
    <property type="molecule type" value="Genomic_DNA"/>
</dbReference>
<dbReference type="Pfam" id="PF00072">
    <property type="entry name" value="Response_reg"/>
    <property type="match status" value="1"/>
</dbReference>
<dbReference type="STRING" id="695939.SAMN00790413_04058"/>
<organism evidence="3 4">
    <name type="scientific">Deinococcus hopiensis KR-140</name>
    <dbReference type="NCBI Taxonomy" id="695939"/>
    <lineage>
        <taxon>Bacteria</taxon>
        <taxon>Thermotogati</taxon>
        <taxon>Deinococcota</taxon>
        <taxon>Deinococci</taxon>
        <taxon>Deinococcales</taxon>
        <taxon>Deinococcaceae</taxon>
        <taxon>Deinococcus</taxon>
    </lineage>
</organism>
<evidence type="ECO:0000256" key="1">
    <source>
        <dbReference type="PROSITE-ProRule" id="PRU00169"/>
    </source>
</evidence>
<dbReference type="GO" id="GO:0000160">
    <property type="term" value="P:phosphorelay signal transduction system"/>
    <property type="evidence" value="ECO:0007669"/>
    <property type="project" value="InterPro"/>
</dbReference>
<dbReference type="InterPro" id="IPR011006">
    <property type="entry name" value="CheY-like_superfamily"/>
</dbReference>
<dbReference type="PANTHER" id="PTHR44520:SF2">
    <property type="entry name" value="RESPONSE REGULATOR RCP1"/>
    <property type="match status" value="1"/>
</dbReference>
<evidence type="ECO:0000259" key="2">
    <source>
        <dbReference type="PROSITE" id="PS50110"/>
    </source>
</evidence>
<dbReference type="InterPro" id="IPR001789">
    <property type="entry name" value="Sig_transdc_resp-reg_receiver"/>
</dbReference>
<dbReference type="AlphaFoldDB" id="A0A1W1UNZ1"/>